<proteinExistence type="predicted"/>
<feature type="transmembrane region" description="Helical" evidence="7">
    <location>
        <begin position="120"/>
        <end position="137"/>
    </location>
</feature>
<dbReference type="InterPro" id="IPR050448">
    <property type="entry name" value="OpgB/LTA_synthase_biosynth"/>
</dbReference>
<comment type="pathway">
    <text evidence="2">Cell wall biogenesis; lipoteichoic acid biosynthesis.</text>
</comment>
<keyword evidence="6 7" id="KW-0472">Membrane</keyword>
<dbReference type="PANTHER" id="PTHR47371">
    <property type="entry name" value="LIPOTEICHOIC ACID SYNTHASE"/>
    <property type="match status" value="1"/>
</dbReference>
<keyword evidence="4 7" id="KW-0812">Transmembrane</keyword>
<evidence type="ECO:0000256" key="2">
    <source>
        <dbReference type="ARBA" id="ARBA00004936"/>
    </source>
</evidence>
<evidence type="ECO:0000256" key="1">
    <source>
        <dbReference type="ARBA" id="ARBA00004651"/>
    </source>
</evidence>
<accession>A0ABP4VKH8</accession>
<keyword evidence="5 7" id="KW-1133">Transmembrane helix</keyword>
<evidence type="ECO:0000313" key="10">
    <source>
        <dbReference type="Proteomes" id="UP001501057"/>
    </source>
</evidence>
<reference evidence="10" key="1">
    <citation type="journal article" date="2019" name="Int. J. Syst. Evol. Microbiol.">
        <title>The Global Catalogue of Microorganisms (GCM) 10K type strain sequencing project: providing services to taxonomists for standard genome sequencing and annotation.</title>
        <authorList>
            <consortium name="The Broad Institute Genomics Platform"/>
            <consortium name="The Broad Institute Genome Sequencing Center for Infectious Disease"/>
            <person name="Wu L."/>
            <person name="Ma J."/>
        </authorList>
    </citation>
    <scope>NUCLEOTIDE SEQUENCE [LARGE SCALE GENOMIC DNA]</scope>
    <source>
        <strain evidence="10">JCM 13518</strain>
    </source>
</reference>
<evidence type="ECO:0000256" key="5">
    <source>
        <dbReference type="ARBA" id="ARBA00022989"/>
    </source>
</evidence>
<dbReference type="Proteomes" id="UP001501057">
    <property type="component" value="Unassembled WGS sequence"/>
</dbReference>
<dbReference type="CDD" id="cd16015">
    <property type="entry name" value="LTA_synthase"/>
    <property type="match status" value="1"/>
</dbReference>
<evidence type="ECO:0000256" key="3">
    <source>
        <dbReference type="ARBA" id="ARBA00022475"/>
    </source>
</evidence>
<dbReference type="SUPFAM" id="SSF53649">
    <property type="entry name" value="Alkaline phosphatase-like"/>
    <property type="match status" value="1"/>
</dbReference>
<gene>
    <name evidence="9" type="ORF">GCM10009710_05850</name>
</gene>
<feature type="domain" description="Sulfatase N-terminal" evidence="8">
    <location>
        <begin position="255"/>
        <end position="541"/>
    </location>
</feature>
<feature type="transmembrane region" description="Helical" evidence="7">
    <location>
        <begin position="157"/>
        <end position="174"/>
    </location>
</feature>
<name>A0ABP4VKH8_9ACTN</name>
<comment type="caution">
    <text evidence="9">The sequence shown here is derived from an EMBL/GenBank/DDBJ whole genome shotgun (WGS) entry which is preliminary data.</text>
</comment>
<protein>
    <submittedName>
        <fullName evidence="9">Alkaline phosphatase family protein</fullName>
    </submittedName>
</protein>
<feature type="transmembrane region" description="Helical" evidence="7">
    <location>
        <begin position="48"/>
        <end position="64"/>
    </location>
</feature>
<evidence type="ECO:0000259" key="8">
    <source>
        <dbReference type="Pfam" id="PF00884"/>
    </source>
</evidence>
<sequence>MASLRRSVVPDIALAAVISYVAIRLLLVPMNVYGEPRGFDHRSVSDDLLGFTIVWVLVALLLVVTRQRWLVTAALLGIAVATWVAHGEKLETTGDPLIPSDLNFLGDLGFLASQTDTRTVAMPLVGLGVAVVAALYLDHRRRRALRLSTPARARRRVTSLALAPVLALSFATVMDFNRAGNVVHGLYGSDIDCCPFDQVENHDTNGFVGAFLSAIPTTLMQVPDGYGRDAILEIAERYTQDMPDPTDGLRLSDVNLVLVLGESLADPTRLEGLEIERDPRPLQREREAEGWYGSTAATYYGAGTSTMEYQVLTGQSIAFVEPQIFSPYQSTIASRTGFPSAVEWLSDHGSAAIAIHPYDGRMYQRRAAYDTLGFDRFVEMSDFEDPVRIEGNPNISDATAFETTLTMLRSAESPTLVNLVTMQNHLPFRDWYADPPQISGLVGDEDSETALATWIAGLEYSDSAFDDFLTGVAELERPTVVVYYGDHYPPILPDELLDANPRAEAFLTPLLVWANVPVADPGRDLGVVDTTDLVPMAAEMIGAPLPPYYRLLQQVQDEIGSVGRGIIIGNDRAEIAEADLSPAQRRLLHDYRLVQYDFSVGEGYGLDRLWYDWAP</sequence>
<dbReference type="InterPro" id="IPR000917">
    <property type="entry name" value="Sulfatase_N"/>
</dbReference>
<evidence type="ECO:0000256" key="6">
    <source>
        <dbReference type="ARBA" id="ARBA00023136"/>
    </source>
</evidence>
<dbReference type="EMBL" id="BAAAME010000002">
    <property type="protein sequence ID" value="GAA1728033.1"/>
    <property type="molecule type" value="Genomic_DNA"/>
</dbReference>
<evidence type="ECO:0000256" key="7">
    <source>
        <dbReference type="SAM" id="Phobius"/>
    </source>
</evidence>
<dbReference type="InterPro" id="IPR017850">
    <property type="entry name" value="Alkaline_phosphatase_core_sf"/>
</dbReference>
<keyword evidence="3" id="KW-1003">Cell membrane</keyword>
<feature type="transmembrane region" description="Helical" evidence="7">
    <location>
        <begin position="12"/>
        <end position="28"/>
    </location>
</feature>
<evidence type="ECO:0000256" key="4">
    <source>
        <dbReference type="ARBA" id="ARBA00022692"/>
    </source>
</evidence>
<dbReference type="Gene3D" id="3.40.720.10">
    <property type="entry name" value="Alkaline Phosphatase, subunit A"/>
    <property type="match status" value="1"/>
</dbReference>
<organism evidence="9 10">
    <name type="scientific">Aeromicrobium alkaliterrae</name>
    <dbReference type="NCBI Taxonomy" id="302168"/>
    <lineage>
        <taxon>Bacteria</taxon>
        <taxon>Bacillati</taxon>
        <taxon>Actinomycetota</taxon>
        <taxon>Actinomycetes</taxon>
        <taxon>Propionibacteriales</taxon>
        <taxon>Nocardioidaceae</taxon>
        <taxon>Aeromicrobium</taxon>
    </lineage>
</organism>
<evidence type="ECO:0000313" key="9">
    <source>
        <dbReference type="EMBL" id="GAA1728033.1"/>
    </source>
</evidence>
<comment type="subcellular location">
    <subcellularLocation>
        <location evidence="1">Cell membrane</location>
        <topology evidence="1">Multi-pass membrane protein</topology>
    </subcellularLocation>
</comment>
<keyword evidence="10" id="KW-1185">Reference proteome</keyword>
<dbReference type="PANTHER" id="PTHR47371:SF3">
    <property type="entry name" value="PHOSPHOGLYCEROL TRANSFERASE I"/>
    <property type="match status" value="1"/>
</dbReference>
<feature type="transmembrane region" description="Helical" evidence="7">
    <location>
        <begin position="69"/>
        <end position="86"/>
    </location>
</feature>
<dbReference type="Pfam" id="PF00884">
    <property type="entry name" value="Sulfatase"/>
    <property type="match status" value="1"/>
</dbReference>